<feature type="transmembrane region" description="Helical" evidence="6">
    <location>
        <begin position="139"/>
        <end position="172"/>
    </location>
</feature>
<reference evidence="7 8" key="1">
    <citation type="submission" date="2013-03" db="EMBL/GenBank/DDBJ databases">
        <title>Draft genome sequence of Gracibacillus halophilus YIM-C55.5, a moderately halophilic and thermophilic organism from the Xiaochaidamu salt lake.</title>
        <authorList>
            <person name="Sugumar T."/>
            <person name="Polireddy D.R."/>
            <person name="Antony A."/>
            <person name="Madhava Y.R."/>
            <person name="Sivakumar N."/>
        </authorList>
    </citation>
    <scope>NUCLEOTIDE SEQUENCE [LARGE SCALE GENOMIC DNA]</scope>
    <source>
        <strain evidence="7 8">YIM-C55.5</strain>
    </source>
</reference>
<feature type="transmembrane region" description="Helical" evidence="6">
    <location>
        <begin position="214"/>
        <end position="237"/>
    </location>
</feature>
<dbReference type="Proteomes" id="UP000012283">
    <property type="component" value="Unassembled WGS sequence"/>
</dbReference>
<feature type="transmembrane region" description="Helical" evidence="6">
    <location>
        <begin position="98"/>
        <end position="118"/>
    </location>
</feature>
<dbReference type="NCBIfam" id="TIGR00765">
    <property type="entry name" value="yihY_not_rbn"/>
    <property type="match status" value="1"/>
</dbReference>
<dbReference type="AlphaFoldDB" id="N4WM83"/>
<dbReference type="Pfam" id="PF03631">
    <property type="entry name" value="Virul_fac_BrkB"/>
    <property type="match status" value="1"/>
</dbReference>
<evidence type="ECO:0000256" key="1">
    <source>
        <dbReference type="ARBA" id="ARBA00004651"/>
    </source>
</evidence>
<feature type="transmembrane region" description="Helical" evidence="6">
    <location>
        <begin position="249"/>
        <end position="277"/>
    </location>
</feature>
<protein>
    <submittedName>
        <fullName evidence="7">YihY family protein</fullName>
    </submittedName>
</protein>
<evidence type="ECO:0000256" key="2">
    <source>
        <dbReference type="ARBA" id="ARBA00022475"/>
    </source>
</evidence>
<dbReference type="STRING" id="1308866.J416_15317"/>
<name>N4WM83_9BACI</name>
<feature type="transmembrane region" description="Helical" evidence="6">
    <location>
        <begin position="184"/>
        <end position="202"/>
    </location>
</feature>
<accession>N4WM83</accession>
<comment type="subcellular location">
    <subcellularLocation>
        <location evidence="1">Cell membrane</location>
        <topology evidence="1">Multi-pass membrane protein</topology>
    </subcellularLocation>
</comment>
<proteinExistence type="predicted"/>
<evidence type="ECO:0000256" key="6">
    <source>
        <dbReference type="SAM" id="Phobius"/>
    </source>
</evidence>
<dbReference type="PANTHER" id="PTHR30213:SF0">
    <property type="entry name" value="UPF0761 MEMBRANE PROTEIN YIHY"/>
    <property type="match status" value="1"/>
</dbReference>
<dbReference type="eggNOG" id="COG1295">
    <property type="taxonomic scope" value="Bacteria"/>
</dbReference>
<organism evidence="7 8">
    <name type="scientific">Gracilibacillus halophilus YIM-C55.5</name>
    <dbReference type="NCBI Taxonomy" id="1308866"/>
    <lineage>
        <taxon>Bacteria</taxon>
        <taxon>Bacillati</taxon>
        <taxon>Bacillota</taxon>
        <taxon>Bacilli</taxon>
        <taxon>Bacillales</taxon>
        <taxon>Bacillaceae</taxon>
        <taxon>Gracilibacillus</taxon>
    </lineage>
</organism>
<keyword evidence="2" id="KW-1003">Cell membrane</keyword>
<evidence type="ECO:0000313" key="7">
    <source>
        <dbReference type="EMBL" id="ENH95605.1"/>
    </source>
</evidence>
<dbReference type="EMBL" id="APML01000088">
    <property type="protein sequence ID" value="ENH95605.1"/>
    <property type="molecule type" value="Genomic_DNA"/>
</dbReference>
<feature type="transmembrane region" description="Helical" evidence="6">
    <location>
        <begin position="38"/>
        <end position="60"/>
    </location>
</feature>
<keyword evidence="3 6" id="KW-0812">Transmembrane</keyword>
<keyword evidence="5 6" id="KW-0472">Membrane</keyword>
<evidence type="ECO:0000313" key="8">
    <source>
        <dbReference type="Proteomes" id="UP000012283"/>
    </source>
</evidence>
<dbReference type="GO" id="GO:0005886">
    <property type="term" value="C:plasma membrane"/>
    <property type="evidence" value="ECO:0007669"/>
    <property type="project" value="UniProtKB-SubCell"/>
</dbReference>
<keyword evidence="8" id="KW-1185">Reference proteome</keyword>
<dbReference type="PIRSF" id="PIRSF035875">
    <property type="entry name" value="RNase_BN"/>
    <property type="match status" value="1"/>
</dbReference>
<dbReference type="InterPro" id="IPR017039">
    <property type="entry name" value="Virul_fac_BrkB"/>
</dbReference>
<keyword evidence="4 6" id="KW-1133">Transmembrane helix</keyword>
<evidence type="ECO:0000256" key="4">
    <source>
        <dbReference type="ARBA" id="ARBA00022989"/>
    </source>
</evidence>
<comment type="caution">
    <text evidence="7">The sequence shown here is derived from an EMBL/GenBank/DDBJ whole genome shotgun (WGS) entry which is preliminary data.</text>
</comment>
<evidence type="ECO:0000256" key="3">
    <source>
        <dbReference type="ARBA" id="ARBA00022692"/>
    </source>
</evidence>
<gene>
    <name evidence="7" type="ORF">J416_15317</name>
</gene>
<evidence type="ECO:0000256" key="5">
    <source>
        <dbReference type="ARBA" id="ARBA00023136"/>
    </source>
</evidence>
<sequence length="291" mass="32959">MMNKNQGSQPTMTRLWDFGKQLFQRFQNDDVPGLSAQLAYFFLLSLFPFLIFLMTLVAYIPVENLNIIGFLAMYTPDEILRLIEENITQLAHQRNGGLLSIGIIATLWAASNGVNALMRTLNQAYGIEEERSFFVTRGISILLTIAMLFVIIVAFLLPIFGRMIGVALFSWFGLSEGFLNTWNALRWLISTVIFFLVFVMLYRMAPGKTVYFRHVAIGAGVTTIMWQVVSMLFSFYVTELGNFSATYGSLGAVIILMIWFYLSGVILLLGGEINALLESRDNRVNMMSDRR</sequence>
<dbReference type="PANTHER" id="PTHR30213">
    <property type="entry name" value="INNER MEMBRANE PROTEIN YHJD"/>
    <property type="match status" value="1"/>
</dbReference>
<feature type="non-terminal residue" evidence="7">
    <location>
        <position position="291"/>
    </location>
</feature>